<gene>
    <name evidence="3" type="ORF">HCR76_01420</name>
</gene>
<dbReference type="RefSeq" id="WP_166985509.1">
    <property type="nucleotide sequence ID" value="NZ_CP061169.1"/>
</dbReference>
<keyword evidence="1" id="KW-0472">Membrane</keyword>
<reference evidence="3 4" key="1">
    <citation type="submission" date="2020-12" db="EMBL/GenBank/DDBJ databases">
        <title>Microbacterium sp. HY060.</title>
        <authorList>
            <person name="Zhou J."/>
        </authorList>
    </citation>
    <scope>NUCLEOTIDE SEQUENCE [LARGE SCALE GENOMIC DNA]</scope>
    <source>
        <strain evidence="3 4">HY60</strain>
    </source>
</reference>
<evidence type="ECO:0000256" key="1">
    <source>
        <dbReference type="SAM" id="Phobius"/>
    </source>
</evidence>
<dbReference type="Proteomes" id="UP000662814">
    <property type="component" value="Chromosome"/>
</dbReference>
<feature type="transmembrane region" description="Helical" evidence="1">
    <location>
        <begin position="34"/>
        <end position="52"/>
    </location>
</feature>
<protein>
    <submittedName>
        <fullName evidence="3">YrhK family protein</fullName>
    </submittedName>
</protein>
<feature type="transmembrane region" description="Helical" evidence="1">
    <location>
        <begin position="58"/>
        <end position="77"/>
    </location>
</feature>
<keyword evidence="4" id="KW-1185">Reference proteome</keyword>
<proteinExistence type="predicted"/>
<feature type="domain" description="YrhK" evidence="2">
    <location>
        <begin position="27"/>
        <end position="82"/>
    </location>
</feature>
<sequence>MSDATAAGGARGALVIHLGPEELVIRKRYETLSIVNDILIGLWFIVGSFLFFSEATSYAATWLFVIGSVEMLIRPLIRFARHVHLRRFHPGESEAVAANDY</sequence>
<keyword evidence="1" id="KW-1133">Transmembrane helix</keyword>
<evidence type="ECO:0000313" key="3">
    <source>
        <dbReference type="EMBL" id="QPZ38797.1"/>
    </source>
</evidence>
<evidence type="ECO:0000259" key="2">
    <source>
        <dbReference type="Pfam" id="PF14145"/>
    </source>
</evidence>
<keyword evidence="1" id="KW-0812">Transmembrane</keyword>
<dbReference type="EMBL" id="CP061169">
    <property type="protein sequence ID" value="QPZ38797.1"/>
    <property type="molecule type" value="Genomic_DNA"/>
</dbReference>
<evidence type="ECO:0000313" key="4">
    <source>
        <dbReference type="Proteomes" id="UP000662814"/>
    </source>
</evidence>
<dbReference type="Pfam" id="PF14145">
    <property type="entry name" value="YrhK"/>
    <property type="match status" value="1"/>
</dbReference>
<organism evidence="3 4">
    <name type="scientific">Paramicrobacterium chengjingii</name>
    <dbReference type="NCBI Taxonomy" id="2769067"/>
    <lineage>
        <taxon>Bacteria</taxon>
        <taxon>Bacillati</taxon>
        <taxon>Actinomycetota</taxon>
        <taxon>Actinomycetes</taxon>
        <taxon>Micrococcales</taxon>
        <taxon>Microbacteriaceae</taxon>
        <taxon>Paramicrobacterium</taxon>
    </lineage>
</organism>
<accession>A0ABX6YJ22</accession>
<name>A0ABX6YJ22_9MICO</name>
<dbReference type="InterPro" id="IPR025424">
    <property type="entry name" value="YrhK_domain"/>
</dbReference>